<organism evidence="1 2">
    <name type="scientific">Nostoc flagelliforme CCNUN1</name>
    <dbReference type="NCBI Taxonomy" id="2038116"/>
    <lineage>
        <taxon>Bacteria</taxon>
        <taxon>Bacillati</taxon>
        <taxon>Cyanobacteriota</taxon>
        <taxon>Cyanophyceae</taxon>
        <taxon>Nostocales</taxon>
        <taxon>Nostocaceae</taxon>
        <taxon>Nostoc</taxon>
    </lineage>
</organism>
<name>A0A2K8SWH4_9NOSO</name>
<dbReference type="Proteomes" id="UP000232003">
    <property type="component" value="Chromosome"/>
</dbReference>
<dbReference type="AlphaFoldDB" id="A0A2K8SWH4"/>
<dbReference type="EMBL" id="CP024785">
    <property type="protein sequence ID" value="AUB39700.1"/>
    <property type="molecule type" value="Genomic_DNA"/>
</dbReference>
<reference evidence="1 2" key="1">
    <citation type="submission" date="2017-11" db="EMBL/GenBank/DDBJ databases">
        <title>Complete genome of a free-living desiccation-tolerant cyanobacterium and its photosynthetic adaptation to extreme terrestrial habitat.</title>
        <authorList>
            <person name="Shang J."/>
        </authorList>
    </citation>
    <scope>NUCLEOTIDE SEQUENCE [LARGE SCALE GENOMIC DNA]</scope>
    <source>
        <strain evidence="1 2">CCNUN1</strain>
    </source>
</reference>
<evidence type="ECO:0000313" key="2">
    <source>
        <dbReference type="Proteomes" id="UP000232003"/>
    </source>
</evidence>
<accession>A0A2K8SWH4</accession>
<keyword evidence="2" id="KW-1185">Reference proteome</keyword>
<sequence>MDSTGKVQTGYSSWSLPLPLKEYAMSRVTVYFYSDRWVPIKYCSLGKAILLHQKANLEGKEILLFPANLDPNQLSNSFN</sequence>
<evidence type="ECO:0000313" key="1">
    <source>
        <dbReference type="EMBL" id="AUB39700.1"/>
    </source>
</evidence>
<proteinExistence type="predicted"/>
<dbReference type="KEGG" id="nfl:COO91_05698"/>
<protein>
    <submittedName>
        <fullName evidence="1">Uncharacterized protein</fullName>
    </submittedName>
</protein>
<gene>
    <name evidence="1" type="ORF">COO91_05698</name>
</gene>